<gene>
    <name evidence="2" type="ORF">H0H81_009199</name>
</gene>
<accession>A0A9P7FS79</accession>
<protein>
    <submittedName>
        <fullName evidence="2">Uncharacterized protein</fullName>
    </submittedName>
</protein>
<dbReference type="InterPro" id="IPR036396">
    <property type="entry name" value="Cyt_P450_sf"/>
</dbReference>
<keyword evidence="1" id="KW-1133">Transmembrane helix</keyword>
<proteinExistence type="predicted"/>
<dbReference type="GO" id="GO:0020037">
    <property type="term" value="F:heme binding"/>
    <property type="evidence" value="ECO:0007669"/>
    <property type="project" value="InterPro"/>
</dbReference>
<dbReference type="AlphaFoldDB" id="A0A9P7FS79"/>
<feature type="transmembrane region" description="Helical" evidence="1">
    <location>
        <begin position="561"/>
        <end position="578"/>
    </location>
</feature>
<keyword evidence="1" id="KW-0472">Membrane</keyword>
<sequence>MRITISHERPGTQPVHRLETLEAIRYVFNKHQTYHTVYGKELMNISGGYGFFLGFDDEDLHDRDLLMTLFALYPDKGALARYGRYLGGTATTLIKEKSKPHSNGQSIVDIVRDVVNAASTRWVCFTLDCKCGLPISDSGDEVNNKHEDFAALYATIAPEHGWAIHERGIDAAKKLVAGIKDVLPIPKKFADPTTKELMLETVKNLFTFVKRICGEMYGEGTSLEQHSALTFLNRMVKSNRSQEFRLGELTKGSHLEALVKLETNDKDCDEIILREEKIEERRLIANILGLAIVTSVKYSQTLALAIDFYLDDRRSKQREDIIKLSKLSPKDAQKQNANAKIMGFIREAQRLGQPLGLLREAVQDDTIPQGKELPSISVKKGDLIFADLGKAHLNPTDFKDPLEIDPDRKIPTIQGVGFHKCPAISFVDETMPEIFKAVFRLKNIRRAQGKAGRLEQIACRPDAVGVCMLALFKSTTSLMKTIQSDPKVYVDTSGELSYFPRSLSVIVRLLPRPQWNLIAYIFPQYDVTPGEGTKATKVKKWKVDFGQGEETKKLRKYVDRIMKILFSLLVIFLFFYVLRRLSGCISLGFLHRSRHTPRPSTPRSRVDTSALKVEVVECALPTTRWTEYEIQAFAPGSDGVTPDPIEYTSTKSRAHQLTVVAIDTKDLRMGVYVDDVLRGITTAIERNPTETCGESVNECLTKKFSSGVVTVPPGKHTVRIEWADNGLIPNTTEADRELDWIAHPKRRFQWKRDNCG</sequence>
<dbReference type="GO" id="GO:0016705">
    <property type="term" value="F:oxidoreductase activity, acting on paired donors, with incorporation or reduction of molecular oxygen"/>
    <property type="evidence" value="ECO:0007669"/>
    <property type="project" value="InterPro"/>
</dbReference>
<evidence type="ECO:0000313" key="2">
    <source>
        <dbReference type="EMBL" id="KAG5636079.1"/>
    </source>
</evidence>
<reference evidence="2" key="1">
    <citation type="submission" date="2021-02" db="EMBL/GenBank/DDBJ databases">
        <authorList>
            <person name="Nieuwenhuis M."/>
            <person name="Van De Peppel L.J.J."/>
        </authorList>
    </citation>
    <scope>NUCLEOTIDE SEQUENCE</scope>
    <source>
        <strain evidence="2">D49</strain>
    </source>
</reference>
<evidence type="ECO:0000313" key="3">
    <source>
        <dbReference type="Proteomes" id="UP000717328"/>
    </source>
</evidence>
<organism evidence="2 3">
    <name type="scientific">Sphagnurus paluster</name>
    <dbReference type="NCBI Taxonomy" id="117069"/>
    <lineage>
        <taxon>Eukaryota</taxon>
        <taxon>Fungi</taxon>
        <taxon>Dikarya</taxon>
        <taxon>Basidiomycota</taxon>
        <taxon>Agaricomycotina</taxon>
        <taxon>Agaricomycetes</taxon>
        <taxon>Agaricomycetidae</taxon>
        <taxon>Agaricales</taxon>
        <taxon>Tricholomatineae</taxon>
        <taxon>Lyophyllaceae</taxon>
        <taxon>Sphagnurus</taxon>
    </lineage>
</organism>
<keyword evidence="3" id="KW-1185">Reference proteome</keyword>
<name>A0A9P7FS79_9AGAR</name>
<dbReference type="OrthoDB" id="823504at2759"/>
<comment type="caution">
    <text evidence="2">The sequence shown here is derived from an EMBL/GenBank/DDBJ whole genome shotgun (WGS) entry which is preliminary data.</text>
</comment>
<dbReference type="GO" id="GO:0004497">
    <property type="term" value="F:monooxygenase activity"/>
    <property type="evidence" value="ECO:0007669"/>
    <property type="project" value="InterPro"/>
</dbReference>
<dbReference type="SUPFAM" id="SSF48264">
    <property type="entry name" value="Cytochrome P450"/>
    <property type="match status" value="1"/>
</dbReference>
<evidence type="ECO:0000256" key="1">
    <source>
        <dbReference type="SAM" id="Phobius"/>
    </source>
</evidence>
<dbReference type="Gene3D" id="1.10.630.10">
    <property type="entry name" value="Cytochrome P450"/>
    <property type="match status" value="1"/>
</dbReference>
<dbReference type="EMBL" id="JABCKI010005979">
    <property type="protein sequence ID" value="KAG5636079.1"/>
    <property type="molecule type" value="Genomic_DNA"/>
</dbReference>
<dbReference type="Proteomes" id="UP000717328">
    <property type="component" value="Unassembled WGS sequence"/>
</dbReference>
<dbReference type="GO" id="GO:0005506">
    <property type="term" value="F:iron ion binding"/>
    <property type="evidence" value="ECO:0007669"/>
    <property type="project" value="InterPro"/>
</dbReference>
<reference evidence="2" key="2">
    <citation type="submission" date="2021-10" db="EMBL/GenBank/DDBJ databases">
        <title>Phylogenomics reveals ancestral predisposition of the termite-cultivated fungus Termitomyces towards a domesticated lifestyle.</title>
        <authorList>
            <person name="Auxier B."/>
            <person name="Grum-Grzhimaylo A."/>
            <person name="Cardenas M.E."/>
            <person name="Lodge J.D."/>
            <person name="Laessoe T."/>
            <person name="Pedersen O."/>
            <person name="Smith M.E."/>
            <person name="Kuyper T.W."/>
            <person name="Franco-Molano E.A."/>
            <person name="Baroni T.J."/>
            <person name="Aanen D.K."/>
        </authorList>
    </citation>
    <scope>NUCLEOTIDE SEQUENCE</scope>
    <source>
        <strain evidence="2">D49</strain>
    </source>
</reference>
<keyword evidence="1" id="KW-0812">Transmembrane</keyword>